<comment type="similarity">
    <text evidence="1">Belongs to the short-chain dehydrogenases/reductases (SDR) family.</text>
</comment>
<evidence type="ECO:0000313" key="3">
    <source>
        <dbReference type="EMBL" id="MBC8769836.1"/>
    </source>
</evidence>
<evidence type="ECO:0000256" key="2">
    <source>
        <dbReference type="ARBA" id="ARBA00023002"/>
    </source>
</evidence>
<dbReference type="Proteomes" id="UP000618952">
    <property type="component" value="Unassembled WGS sequence"/>
</dbReference>
<evidence type="ECO:0000313" key="4">
    <source>
        <dbReference type="Proteomes" id="UP000618952"/>
    </source>
</evidence>
<accession>A0ABR7QRM5</accession>
<protein>
    <submittedName>
        <fullName evidence="3">SDR family oxidoreductase</fullName>
    </submittedName>
</protein>
<sequence length="258" mass="29301">MKNLTQFNLNDLVSKKEYVLIIGAKSDVAMAVARKYAKEGFNLYLASRNSDTLEEFASDLKLRYECHAQCLELDILDYSSHQFFYDQLKEEVIGVISAVGYLGDQKISEKEFMEASKLIDTNFTGIVSLFNIIALDFEQRKSGFICGISSVAGDRGRKKNYIYGAAKAALSTYLSGLRNRLFSSGVHVITVKPGFIATKMTEGLDLPKRLTGTPEQVASDIYNAQKKLTNVVYTIWIWRWIMLIIRNIPEWQFKKMNI</sequence>
<name>A0ABR7QRM5_9FLAO</name>
<keyword evidence="2" id="KW-0560">Oxidoreductase</keyword>
<dbReference type="SUPFAM" id="SSF51735">
    <property type="entry name" value="NAD(P)-binding Rossmann-fold domains"/>
    <property type="match status" value="1"/>
</dbReference>
<dbReference type="PROSITE" id="PS00061">
    <property type="entry name" value="ADH_SHORT"/>
    <property type="match status" value="1"/>
</dbReference>
<evidence type="ECO:0000256" key="1">
    <source>
        <dbReference type="ARBA" id="ARBA00006484"/>
    </source>
</evidence>
<dbReference type="PANTHER" id="PTHR44196:SF3">
    <property type="entry name" value="SHORT CHAIN DEHYDROGENASE FAMILY PROTEIN"/>
    <property type="match status" value="1"/>
</dbReference>
<dbReference type="RefSeq" id="WP_187587072.1">
    <property type="nucleotide sequence ID" value="NZ_JACLHY010000023.1"/>
</dbReference>
<dbReference type="Gene3D" id="3.40.50.720">
    <property type="entry name" value="NAD(P)-binding Rossmann-like Domain"/>
    <property type="match status" value="1"/>
</dbReference>
<dbReference type="PANTHER" id="PTHR44196">
    <property type="entry name" value="DEHYDROGENASE/REDUCTASE SDR FAMILY MEMBER 7B"/>
    <property type="match status" value="1"/>
</dbReference>
<comment type="caution">
    <text evidence="3">The sequence shown here is derived from an EMBL/GenBank/DDBJ whole genome shotgun (WGS) entry which is preliminary data.</text>
</comment>
<dbReference type="InterPro" id="IPR020904">
    <property type="entry name" value="Sc_DH/Rdtase_CS"/>
</dbReference>
<reference evidence="3 4" key="1">
    <citation type="submission" date="2020-08" db="EMBL/GenBank/DDBJ databases">
        <title>Arenibacter gaetbuli sp. nov., isolated from a sand dune.</title>
        <authorList>
            <person name="Park S."/>
            <person name="Yoon J.-H."/>
        </authorList>
    </citation>
    <scope>NUCLEOTIDE SEQUENCE [LARGE SCALE GENOMIC DNA]</scope>
    <source>
        <strain evidence="3 4">BSSL-BM3</strain>
    </source>
</reference>
<gene>
    <name evidence="3" type="ORF">H4O18_17690</name>
</gene>
<proteinExistence type="inferred from homology"/>
<dbReference type="EMBL" id="JACLHY010000023">
    <property type="protein sequence ID" value="MBC8769836.1"/>
    <property type="molecule type" value="Genomic_DNA"/>
</dbReference>
<dbReference type="NCBIfam" id="NF005489">
    <property type="entry name" value="PRK07102.1"/>
    <property type="match status" value="1"/>
</dbReference>
<dbReference type="PRINTS" id="PR00081">
    <property type="entry name" value="GDHRDH"/>
</dbReference>
<organism evidence="3 4">
    <name type="scientific">Arenibacter arenosicollis</name>
    <dbReference type="NCBI Taxonomy" id="2762274"/>
    <lineage>
        <taxon>Bacteria</taxon>
        <taxon>Pseudomonadati</taxon>
        <taxon>Bacteroidota</taxon>
        <taxon>Flavobacteriia</taxon>
        <taxon>Flavobacteriales</taxon>
        <taxon>Flavobacteriaceae</taxon>
        <taxon>Arenibacter</taxon>
    </lineage>
</organism>
<keyword evidence="4" id="KW-1185">Reference proteome</keyword>
<dbReference type="InterPro" id="IPR002347">
    <property type="entry name" value="SDR_fam"/>
</dbReference>
<dbReference type="InterPro" id="IPR036291">
    <property type="entry name" value="NAD(P)-bd_dom_sf"/>
</dbReference>
<dbReference type="Pfam" id="PF00106">
    <property type="entry name" value="adh_short"/>
    <property type="match status" value="1"/>
</dbReference>